<feature type="region of interest" description="Disordered" evidence="1">
    <location>
        <begin position="523"/>
        <end position="596"/>
    </location>
</feature>
<feature type="chain" id="PRO_5047363198" evidence="2">
    <location>
        <begin position="24"/>
        <end position="596"/>
    </location>
</feature>
<dbReference type="EMBL" id="JAVRRG010000054">
    <property type="protein sequence ID" value="KAK5092633.1"/>
    <property type="molecule type" value="Genomic_DNA"/>
</dbReference>
<feature type="compositionally biased region" description="Basic residues" evidence="1">
    <location>
        <begin position="538"/>
        <end position="549"/>
    </location>
</feature>
<reference evidence="3 4" key="1">
    <citation type="submission" date="2023-08" db="EMBL/GenBank/DDBJ databases">
        <title>Black Yeasts Isolated from many extreme environments.</title>
        <authorList>
            <person name="Coleine C."/>
            <person name="Stajich J.E."/>
            <person name="Selbmann L."/>
        </authorList>
    </citation>
    <scope>NUCLEOTIDE SEQUENCE [LARGE SCALE GENOMIC DNA]</scope>
    <source>
        <strain evidence="3 4">CCFEE 5885</strain>
    </source>
</reference>
<keyword evidence="4" id="KW-1185">Reference proteome</keyword>
<feature type="compositionally biased region" description="Low complexity" evidence="1">
    <location>
        <begin position="556"/>
        <end position="567"/>
    </location>
</feature>
<organism evidence="3 4">
    <name type="scientific">Lithohypha guttulata</name>
    <dbReference type="NCBI Taxonomy" id="1690604"/>
    <lineage>
        <taxon>Eukaryota</taxon>
        <taxon>Fungi</taxon>
        <taxon>Dikarya</taxon>
        <taxon>Ascomycota</taxon>
        <taxon>Pezizomycotina</taxon>
        <taxon>Eurotiomycetes</taxon>
        <taxon>Chaetothyriomycetidae</taxon>
        <taxon>Chaetothyriales</taxon>
        <taxon>Trichomeriaceae</taxon>
        <taxon>Lithohypha</taxon>
    </lineage>
</organism>
<evidence type="ECO:0000256" key="1">
    <source>
        <dbReference type="SAM" id="MobiDB-lite"/>
    </source>
</evidence>
<dbReference type="Proteomes" id="UP001345013">
    <property type="component" value="Unassembled WGS sequence"/>
</dbReference>
<keyword evidence="2" id="KW-0732">Signal</keyword>
<evidence type="ECO:0000313" key="4">
    <source>
        <dbReference type="Proteomes" id="UP001345013"/>
    </source>
</evidence>
<protein>
    <submittedName>
        <fullName evidence="3">Uncharacterized protein</fullName>
    </submittedName>
</protein>
<evidence type="ECO:0000313" key="3">
    <source>
        <dbReference type="EMBL" id="KAK5092633.1"/>
    </source>
</evidence>
<evidence type="ECO:0000256" key="2">
    <source>
        <dbReference type="SAM" id="SignalP"/>
    </source>
</evidence>
<name>A0ABR0KBS5_9EURO</name>
<accession>A0ABR0KBS5</accession>
<feature type="compositionally biased region" description="Basic residues" evidence="1">
    <location>
        <begin position="583"/>
        <end position="596"/>
    </location>
</feature>
<sequence>MAGLKTATVNLWNLCLFTFWGHQSPSNQDVGPIDHDEEYHPESFLLYFLTAMQRQLEAIPGEYQTFLSLFTVHTVRKWKCAFSCAWTSDPDQWEQSLYLPIDVQDLTGRSSQTTIAAGIDRGFEKRALAVKPGDTKQKCHKCGNTAKPQIEIVNFPEVLILIRDSAHVKTTRPDIPYTNDKLYMQYWTSNRGRSEENRAIQQQQKGLDAATIAYTSYSRDYKLVAGTGERVIDANRSKSVAFACAPSEAMHDWWFMDDELAQPVPGLEQLDRMQRKWDGHGIKVQQNVFPELFVFRRTDDADWDMNYHTSTVGAIGIESANELDDNAKARDARGRVVTDIFTQPIGEGLLKFKVTLTPADPAANDSIPFSLELGYEYKGLHWRIDGKRMQGRLAPNRDSPFEPTRPTPLDALVMDRYYHRREGPATAQAMNFAITDLDNEDQPINDSTAMHLEYSHQAINPFTNNALTGAEPLRSPNDMDVDIRPSFTFAQRPEIRAYAEHKQQRDQKRSLDEYLRDNAWQAEGSHNNNHQNSDKKQKQNGKNKGKHNNKNKDNNRNNNNNNNNNNNRGGGGGRTRGNDRGRGRGKGRRHGRGRDH</sequence>
<gene>
    <name evidence="3" type="ORF">LTR24_004968</name>
</gene>
<feature type="signal peptide" evidence="2">
    <location>
        <begin position="1"/>
        <end position="23"/>
    </location>
</feature>
<comment type="caution">
    <text evidence="3">The sequence shown here is derived from an EMBL/GenBank/DDBJ whole genome shotgun (WGS) entry which is preliminary data.</text>
</comment>
<proteinExistence type="predicted"/>